<evidence type="ECO:0000256" key="1">
    <source>
        <dbReference type="SAM" id="Coils"/>
    </source>
</evidence>
<dbReference type="EMBL" id="ML993585">
    <property type="protein sequence ID" value="KAF2170565.1"/>
    <property type="molecule type" value="Genomic_DNA"/>
</dbReference>
<dbReference type="Proteomes" id="UP000799537">
    <property type="component" value="Unassembled WGS sequence"/>
</dbReference>
<evidence type="ECO:0000313" key="4">
    <source>
        <dbReference type="Proteomes" id="UP000799537"/>
    </source>
</evidence>
<feature type="compositionally biased region" description="Acidic residues" evidence="2">
    <location>
        <begin position="297"/>
        <end position="325"/>
    </location>
</feature>
<feature type="region of interest" description="Disordered" evidence="2">
    <location>
        <begin position="289"/>
        <end position="325"/>
    </location>
</feature>
<reference evidence="3" key="1">
    <citation type="journal article" date="2020" name="Stud. Mycol.">
        <title>101 Dothideomycetes genomes: a test case for predicting lifestyles and emergence of pathogens.</title>
        <authorList>
            <person name="Haridas S."/>
            <person name="Albert R."/>
            <person name="Binder M."/>
            <person name="Bloem J."/>
            <person name="Labutti K."/>
            <person name="Salamov A."/>
            <person name="Andreopoulos B."/>
            <person name="Baker S."/>
            <person name="Barry K."/>
            <person name="Bills G."/>
            <person name="Bluhm B."/>
            <person name="Cannon C."/>
            <person name="Castanera R."/>
            <person name="Culley D."/>
            <person name="Daum C."/>
            <person name="Ezra D."/>
            <person name="Gonzalez J."/>
            <person name="Henrissat B."/>
            <person name="Kuo A."/>
            <person name="Liang C."/>
            <person name="Lipzen A."/>
            <person name="Lutzoni F."/>
            <person name="Magnuson J."/>
            <person name="Mondo S."/>
            <person name="Nolan M."/>
            <person name="Ohm R."/>
            <person name="Pangilinan J."/>
            <person name="Park H.-J."/>
            <person name="Ramirez L."/>
            <person name="Alfaro M."/>
            <person name="Sun H."/>
            <person name="Tritt A."/>
            <person name="Yoshinaga Y."/>
            <person name="Zwiers L.-H."/>
            <person name="Turgeon B."/>
            <person name="Goodwin S."/>
            <person name="Spatafora J."/>
            <person name="Crous P."/>
            <person name="Grigoriev I."/>
        </authorList>
    </citation>
    <scope>NUCLEOTIDE SEQUENCE</scope>
    <source>
        <strain evidence="3">ATCC 36951</strain>
    </source>
</reference>
<sequence>MMTAKQHREAEAKLTRYGKRFDLKLEDHLPHGVVMTKKGTVAKRQPRYVPLSKGYYQAQCSFRGLNCNGSVEELQQRLKANYDHGRDIQIDRELENVRHALFLHMDAEVSRVQEQCRIEQEKQQWKKMSLQERIWRDATRALKQSLKVEDVLRKSCHVIKPCCRGLQEAANSLGLAYECVDTDPKREAFDRFGNTRCQIVGEKAAVKRTAMQLVEDAARKRREAVAKEKARLAKMEAQKEAVLDQATKMADWDITGSWIVECNGLVEDYYVGKRPELKMEIWRDDFDLDNVRGIEPPTDEENSENSEDGTDEDTDQDMSDWDDEEKSILTGEAARIPRFCADFHFNVTEGTMRIYPPKKNRPAEGPFSVKDNPSFRYRWRGRETGEGEIMVDSDERVERILFGSHGTTFRGTYKCPFIEGVFMIKGTKIRHGNQQEQGTEHSWDDFTEEAWEVARERRWGRWR</sequence>
<feature type="coiled-coil region" evidence="1">
    <location>
        <begin position="218"/>
        <end position="245"/>
    </location>
</feature>
<gene>
    <name evidence="3" type="ORF">M409DRAFT_19384</name>
</gene>
<dbReference type="RefSeq" id="XP_033671454.1">
    <property type="nucleotide sequence ID" value="XM_033804908.1"/>
</dbReference>
<accession>A0A6A6CU48</accession>
<evidence type="ECO:0000256" key="2">
    <source>
        <dbReference type="SAM" id="MobiDB-lite"/>
    </source>
</evidence>
<dbReference type="AlphaFoldDB" id="A0A6A6CU48"/>
<dbReference type="OrthoDB" id="3650363at2759"/>
<evidence type="ECO:0000313" key="3">
    <source>
        <dbReference type="EMBL" id="KAF2170565.1"/>
    </source>
</evidence>
<dbReference type="GeneID" id="54558180"/>
<proteinExistence type="predicted"/>
<organism evidence="3 4">
    <name type="scientific">Zasmidium cellare ATCC 36951</name>
    <dbReference type="NCBI Taxonomy" id="1080233"/>
    <lineage>
        <taxon>Eukaryota</taxon>
        <taxon>Fungi</taxon>
        <taxon>Dikarya</taxon>
        <taxon>Ascomycota</taxon>
        <taxon>Pezizomycotina</taxon>
        <taxon>Dothideomycetes</taxon>
        <taxon>Dothideomycetidae</taxon>
        <taxon>Mycosphaerellales</taxon>
        <taxon>Mycosphaerellaceae</taxon>
        <taxon>Zasmidium</taxon>
    </lineage>
</organism>
<keyword evidence="4" id="KW-1185">Reference proteome</keyword>
<keyword evidence="1" id="KW-0175">Coiled coil</keyword>
<protein>
    <submittedName>
        <fullName evidence="3">Uncharacterized protein</fullName>
    </submittedName>
</protein>
<name>A0A6A6CU48_ZASCE</name>